<protein>
    <submittedName>
        <fullName evidence="1">TetR family transcriptional regulator</fullName>
    </submittedName>
</protein>
<organism evidence="1 2">
    <name type="scientific">Pseudomonas helleri</name>
    <dbReference type="NCBI Taxonomy" id="1608996"/>
    <lineage>
        <taxon>Bacteria</taxon>
        <taxon>Pseudomonadati</taxon>
        <taxon>Pseudomonadota</taxon>
        <taxon>Gammaproteobacteria</taxon>
        <taxon>Pseudomonadales</taxon>
        <taxon>Pseudomonadaceae</taxon>
        <taxon>Pseudomonas</taxon>
    </lineage>
</organism>
<accession>A0A6L5I360</accession>
<gene>
    <name evidence="1" type="ORF">GHO27_28955</name>
</gene>
<evidence type="ECO:0000313" key="2">
    <source>
        <dbReference type="Proteomes" id="UP000478064"/>
    </source>
</evidence>
<dbReference type="SUPFAM" id="SSF46689">
    <property type="entry name" value="Homeodomain-like"/>
    <property type="match status" value="1"/>
</dbReference>
<dbReference type="AlphaFoldDB" id="A0A6L5I360"/>
<proteinExistence type="predicted"/>
<comment type="caution">
    <text evidence="1">The sequence shown here is derived from an EMBL/GenBank/DDBJ whole genome shotgun (WGS) entry which is preliminary data.</text>
</comment>
<dbReference type="InterPro" id="IPR009057">
    <property type="entry name" value="Homeodomain-like_sf"/>
</dbReference>
<evidence type="ECO:0000313" key="1">
    <source>
        <dbReference type="EMBL" id="MQU09658.1"/>
    </source>
</evidence>
<name>A0A6L5I360_9PSED</name>
<dbReference type="Gene3D" id="1.10.357.10">
    <property type="entry name" value="Tetracycline Repressor, domain 2"/>
    <property type="match status" value="1"/>
</dbReference>
<dbReference type="Proteomes" id="UP000478064">
    <property type="component" value="Unassembled WGS sequence"/>
</dbReference>
<sequence length="64" mass="7274">MMLQLQFNDRVALSSCNRHDINEAAGVSFGSFYNFFSSKKEIARALFIDETLRMLQALDSIPSK</sequence>
<reference evidence="1 2" key="1">
    <citation type="submission" date="2019-10" db="EMBL/GenBank/DDBJ databases">
        <title>Evaluation of single-gene subtyping targets for Pseudomonas.</title>
        <authorList>
            <person name="Reichler S.J."/>
            <person name="Orsi R.H."/>
            <person name="Wiedmann M."/>
            <person name="Martin N.H."/>
            <person name="Murphy S.I."/>
        </authorList>
    </citation>
    <scope>NUCLEOTIDE SEQUENCE [LARGE SCALE GENOMIC DNA]</scope>
    <source>
        <strain evidence="1 2">FSL R10-1637</strain>
    </source>
</reference>
<dbReference type="EMBL" id="WIVU01000216">
    <property type="protein sequence ID" value="MQU09658.1"/>
    <property type="molecule type" value="Genomic_DNA"/>
</dbReference>